<evidence type="ECO:0000313" key="3">
    <source>
        <dbReference type="EMBL" id="CAA9544345.1"/>
    </source>
</evidence>
<organism evidence="3">
    <name type="scientific">uncultured Thermomicrobiales bacterium</name>
    <dbReference type="NCBI Taxonomy" id="1645740"/>
    <lineage>
        <taxon>Bacteria</taxon>
        <taxon>Pseudomonadati</taxon>
        <taxon>Thermomicrobiota</taxon>
        <taxon>Thermomicrobia</taxon>
        <taxon>Thermomicrobiales</taxon>
        <taxon>environmental samples</taxon>
    </lineage>
</organism>
<gene>
    <name evidence="3" type="ORF">AVDCRST_MAG49-1296</name>
</gene>
<accession>A0A6J4UAV1</accession>
<dbReference type="Gene3D" id="3.40.50.150">
    <property type="entry name" value="Vaccinia Virus protein VP39"/>
    <property type="match status" value="1"/>
</dbReference>
<reference evidence="3" key="1">
    <citation type="submission" date="2020-02" db="EMBL/GenBank/DDBJ databases">
        <authorList>
            <person name="Meier V. D."/>
        </authorList>
    </citation>
    <scope>NUCLEOTIDE SEQUENCE</scope>
    <source>
        <strain evidence="3">AVDCRST_MAG49</strain>
    </source>
</reference>
<evidence type="ECO:0000256" key="1">
    <source>
        <dbReference type="SAM" id="MobiDB-lite"/>
    </source>
</evidence>
<dbReference type="InterPro" id="IPR013217">
    <property type="entry name" value="Methyltransf_12"/>
</dbReference>
<proteinExistence type="predicted"/>
<dbReference type="AlphaFoldDB" id="A0A6J4UAV1"/>
<dbReference type="PANTHER" id="PTHR14614:SF132">
    <property type="entry name" value="PROTEIN-LYSINE METHYLTRANSFERASE C42C1.13"/>
    <property type="match status" value="1"/>
</dbReference>
<name>A0A6J4UAV1_9BACT</name>
<dbReference type="InterPro" id="IPR019410">
    <property type="entry name" value="Methyltransf_16"/>
</dbReference>
<dbReference type="PANTHER" id="PTHR14614">
    <property type="entry name" value="HEPATOCELLULAR CARCINOMA-ASSOCIATED ANTIGEN"/>
    <property type="match status" value="1"/>
</dbReference>
<sequence length="285" mass="30896">MPLWYVGIAPKGPCRRRPGAPAPTDRASDALAGPRRRRDARGGPVVRDPHIAAEFRRLRAVAREIGPLREERLALPRDGRAYAILRPADTDLLLDRSAADPEQNLPYWAEIWPSGIALADALIRRPEEVRGKPALEIGSGLGVTATAALEAGADLHVADYSPESLLLCRLNALRNAGRQPGALQVNWRRPGWPLFRLAGGGFPVVLAADVLYEGRDAAPLLDLVGRLVAPGGLFWLAEPGRPVAGRFLAAARDAGWLGETETHDGPWPDPKDKGVVVSVHMLRRR</sequence>
<dbReference type="SUPFAM" id="SSF53335">
    <property type="entry name" value="S-adenosyl-L-methionine-dependent methyltransferases"/>
    <property type="match status" value="1"/>
</dbReference>
<dbReference type="InterPro" id="IPR029063">
    <property type="entry name" value="SAM-dependent_MTases_sf"/>
</dbReference>
<feature type="region of interest" description="Disordered" evidence="1">
    <location>
        <begin position="14"/>
        <end position="45"/>
    </location>
</feature>
<evidence type="ECO:0000259" key="2">
    <source>
        <dbReference type="Pfam" id="PF08242"/>
    </source>
</evidence>
<feature type="domain" description="Methyltransferase type 12" evidence="2">
    <location>
        <begin position="135"/>
        <end position="234"/>
    </location>
</feature>
<dbReference type="Pfam" id="PF08242">
    <property type="entry name" value="Methyltransf_12"/>
    <property type="match status" value="1"/>
</dbReference>
<protein>
    <recommendedName>
        <fullName evidence="2">Methyltransferase type 12 domain-containing protein</fullName>
    </recommendedName>
</protein>
<dbReference type="EMBL" id="CADCWG010000068">
    <property type="protein sequence ID" value="CAA9544345.1"/>
    <property type="molecule type" value="Genomic_DNA"/>
</dbReference>
<dbReference type="CDD" id="cd02440">
    <property type="entry name" value="AdoMet_MTases"/>
    <property type="match status" value="1"/>
</dbReference>